<dbReference type="Pfam" id="PF01261">
    <property type="entry name" value="AP_endonuc_2"/>
    <property type="match status" value="1"/>
</dbReference>
<keyword evidence="5 9" id="KW-0227">DNA damage</keyword>
<keyword evidence="7 9" id="KW-0862">Zinc</keyword>
<evidence type="ECO:0000259" key="10">
    <source>
        <dbReference type="Pfam" id="PF01261"/>
    </source>
</evidence>
<feature type="binding site" evidence="9">
    <location>
        <position position="260"/>
    </location>
    <ligand>
        <name>Zn(2+)</name>
        <dbReference type="ChEBI" id="CHEBI:29105"/>
        <label>2</label>
    </ligand>
</feature>
<feature type="domain" description="Xylose isomerase-like TIM barrel" evidence="10">
    <location>
        <begin position="18"/>
        <end position="271"/>
    </location>
</feature>
<dbReference type="GO" id="GO:0008833">
    <property type="term" value="F:deoxyribonuclease IV (phage-T4-induced) activity"/>
    <property type="evidence" value="ECO:0007669"/>
    <property type="project" value="UniProtKB-UniRule"/>
</dbReference>
<dbReference type="OrthoDB" id="9805666at2"/>
<dbReference type="AlphaFoldDB" id="A0A517YIR0"/>
<feature type="binding site" evidence="9">
    <location>
        <position position="181"/>
    </location>
    <ligand>
        <name>Zn(2+)</name>
        <dbReference type="ChEBI" id="CHEBI:29105"/>
        <label>3</label>
    </ligand>
</feature>
<feature type="binding site" evidence="9">
    <location>
        <position position="144"/>
    </location>
    <ligand>
        <name>Zn(2+)</name>
        <dbReference type="ChEBI" id="CHEBI:29105"/>
        <label>2</label>
    </ligand>
</feature>
<keyword evidence="12" id="KW-1185">Reference proteome</keyword>
<organism evidence="11 12">
    <name type="scientific">Anatilimnocola aggregata</name>
    <dbReference type="NCBI Taxonomy" id="2528021"/>
    <lineage>
        <taxon>Bacteria</taxon>
        <taxon>Pseudomonadati</taxon>
        <taxon>Planctomycetota</taxon>
        <taxon>Planctomycetia</taxon>
        <taxon>Pirellulales</taxon>
        <taxon>Pirellulaceae</taxon>
        <taxon>Anatilimnocola</taxon>
    </lineage>
</organism>
<dbReference type="SUPFAM" id="SSF51658">
    <property type="entry name" value="Xylose isomerase-like"/>
    <property type="match status" value="1"/>
</dbReference>
<evidence type="ECO:0000313" key="11">
    <source>
        <dbReference type="EMBL" id="QDU30117.1"/>
    </source>
</evidence>
<dbReference type="HAMAP" id="MF_00152">
    <property type="entry name" value="Nfo"/>
    <property type="match status" value="1"/>
</dbReference>
<dbReference type="FunFam" id="3.20.20.150:FF:000001">
    <property type="entry name" value="Probable endonuclease 4"/>
    <property type="match status" value="1"/>
</dbReference>
<dbReference type="KEGG" id="aagg:ETAA8_52360"/>
<protein>
    <recommendedName>
        <fullName evidence="9">Probable endonuclease 4</fullName>
        <ecNumber evidence="9">3.1.21.2</ecNumber>
    </recommendedName>
    <alternativeName>
        <fullName evidence="9">Endodeoxyribonuclease IV</fullName>
    </alternativeName>
    <alternativeName>
        <fullName evidence="9">Endonuclease IV</fullName>
    </alternativeName>
</protein>
<dbReference type="CDD" id="cd00019">
    <property type="entry name" value="AP2Ec"/>
    <property type="match status" value="1"/>
</dbReference>
<keyword evidence="2 9" id="KW-0540">Nuclease</keyword>
<dbReference type="InterPro" id="IPR013022">
    <property type="entry name" value="Xyl_isomerase-like_TIM-brl"/>
</dbReference>
<evidence type="ECO:0000256" key="4">
    <source>
        <dbReference type="ARBA" id="ARBA00022759"/>
    </source>
</evidence>
<feature type="binding site" evidence="9">
    <location>
        <position position="144"/>
    </location>
    <ligand>
        <name>Zn(2+)</name>
        <dbReference type="ChEBI" id="CHEBI:29105"/>
        <label>1</label>
    </ligand>
</feature>
<dbReference type="EC" id="3.1.21.2" evidence="9"/>
<keyword evidence="3 9" id="KW-0479">Metal-binding</keyword>
<dbReference type="PANTHER" id="PTHR21445">
    <property type="entry name" value="ENDONUCLEASE IV ENDODEOXYRIBONUCLEASE IV"/>
    <property type="match status" value="1"/>
</dbReference>
<sequence length="286" mass="31240">MPLLGAHMSIAGGYYKALDAAGALGMETCQVFTKNNNQWRAKEITKAEIGQFADSRQKHNIQHVLSHASYLINMAAEADELWNKSVEGLVVELQRAAALSIPHVVVHPGAGVKLTEEAAIARVSAAINRVHDLAGEVGSQILLENTAGQGTTLGRRFEQLAAIIAGVKLEHRVGVCIDTCHAFAAGYPLGTLPAYTAMWNEFDTLLGRDRLKAMHLNDSKKPLGSRVDRHEHIGHGALGLEPFRLLMNDVRLQQTPMYLETEKAENDDGEPWDAVNLRTLRELVTG</sequence>
<dbReference type="Gene3D" id="3.20.20.150">
    <property type="entry name" value="Divalent-metal-dependent TIM barrel enzymes"/>
    <property type="match status" value="1"/>
</dbReference>
<gene>
    <name evidence="9 11" type="primary">nfo</name>
    <name evidence="11" type="ORF">ETAA8_52360</name>
</gene>
<feature type="binding site" evidence="9">
    <location>
        <position position="178"/>
    </location>
    <ligand>
        <name>Zn(2+)</name>
        <dbReference type="ChEBI" id="CHEBI:29105"/>
        <label>2</label>
    </ligand>
</feature>
<evidence type="ECO:0000256" key="1">
    <source>
        <dbReference type="ARBA" id="ARBA00005340"/>
    </source>
</evidence>
<feature type="binding site" evidence="9">
    <location>
        <position position="107"/>
    </location>
    <ligand>
        <name>Zn(2+)</name>
        <dbReference type="ChEBI" id="CHEBI:29105"/>
        <label>1</label>
    </ligand>
</feature>
<dbReference type="GO" id="GO:0006284">
    <property type="term" value="P:base-excision repair"/>
    <property type="evidence" value="ECO:0007669"/>
    <property type="project" value="TreeGrafter"/>
</dbReference>
<evidence type="ECO:0000313" key="12">
    <source>
        <dbReference type="Proteomes" id="UP000315017"/>
    </source>
</evidence>
<evidence type="ECO:0000256" key="3">
    <source>
        <dbReference type="ARBA" id="ARBA00022723"/>
    </source>
</evidence>
<feature type="binding site" evidence="9">
    <location>
        <position position="230"/>
    </location>
    <ligand>
        <name>Zn(2+)</name>
        <dbReference type="ChEBI" id="CHEBI:29105"/>
        <label>3</label>
    </ligand>
</feature>
<feature type="binding site" evidence="9">
    <location>
        <position position="215"/>
    </location>
    <ligand>
        <name>Zn(2+)</name>
        <dbReference type="ChEBI" id="CHEBI:29105"/>
        <label>2</label>
    </ligand>
</feature>
<reference evidence="11 12" key="1">
    <citation type="submission" date="2019-02" db="EMBL/GenBank/DDBJ databases">
        <title>Deep-cultivation of Planctomycetes and their phenomic and genomic characterization uncovers novel biology.</title>
        <authorList>
            <person name="Wiegand S."/>
            <person name="Jogler M."/>
            <person name="Boedeker C."/>
            <person name="Pinto D."/>
            <person name="Vollmers J."/>
            <person name="Rivas-Marin E."/>
            <person name="Kohn T."/>
            <person name="Peeters S.H."/>
            <person name="Heuer A."/>
            <person name="Rast P."/>
            <person name="Oberbeckmann S."/>
            <person name="Bunk B."/>
            <person name="Jeske O."/>
            <person name="Meyerdierks A."/>
            <person name="Storesund J.E."/>
            <person name="Kallscheuer N."/>
            <person name="Luecker S."/>
            <person name="Lage O.M."/>
            <person name="Pohl T."/>
            <person name="Merkel B.J."/>
            <person name="Hornburger P."/>
            <person name="Mueller R.-W."/>
            <person name="Bruemmer F."/>
            <person name="Labrenz M."/>
            <person name="Spormann A.M."/>
            <person name="Op den Camp H."/>
            <person name="Overmann J."/>
            <person name="Amann R."/>
            <person name="Jetten M.S.M."/>
            <person name="Mascher T."/>
            <person name="Medema M.H."/>
            <person name="Devos D.P."/>
            <person name="Kaster A.-K."/>
            <person name="Ovreas L."/>
            <person name="Rohde M."/>
            <person name="Galperin M.Y."/>
            <person name="Jogler C."/>
        </authorList>
    </citation>
    <scope>NUCLEOTIDE SEQUENCE [LARGE SCALE GENOMIC DNA]</scope>
    <source>
        <strain evidence="11 12">ETA_A8</strain>
    </source>
</reference>
<dbReference type="PANTHER" id="PTHR21445:SF0">
    <property type="entry name" value="APURINIC-APYRIMIDINIC ENDONUCLEASE"/>
    <property type="match status" value="1"/>
</dbReference>
<dbReference type="InterPro" id="IPR001719">
    <property type="entry name" value="AP_endonuc_2"/>
</dbReference>
<accession>A0A517YIR0</accession>
<dbReference type="NCBIfam" id="TIGR00587">
    <property type="entry name" value="nfo"/>
    <property type="match status" value="1"/>
</dbReference>
<evidence type="ECO:0000256" key="2">
    <source>
        <dbReference type="ARBA" id="ARBA00022722"/>
    </source>
</evidence>
<comment type="catalytic activity">
    <reaction evidence="9">
        <text>Endonucleolytic cleavage to 5'-phosphooligonucleotide end-products.</text>
        <dbReference type="EC" id="3.1.21.2"/>
    </reaction>
</comment>
<comment type="cofactor">
    <cofactor evidence="9">
        <name>Zn(2+)</name>
        <dbReference type="ChEBI" id="CHEBI:29105"/>
    </cofactor>
    <text evidence="9">Binds 3 Zn(2+) ions.</text>
</comment>
<dbReference type="GO" id="GO:0003677">
    <property type="term" value="F:DNA binding"/>
    <property type="evidence" value="ECO:0007669"/>
    <property type="project" value="InterPro"/>
</dbReference>
<dbReference type="PROSITE" id="PS00731">
    <property type="entry name" value="AP_NUCLEASE_F2_3"/>
    <property type="match status" value="1"/>
</dbReference>
<dbReference type="PROSITE" id="PS51432">
    <property type="entry name" value="AP_NUCLEASE_F2_4"/>
    <property type="match status" value="1"/>
</dbReference>
<dbReference type="Proteomes" id="UP000315017">
    <property type="component" value="Chromosome"/>
</dbReference>
<evidence type="ECO:0000256" key="7">
    <source>
        <dbReference type="ARBA" id="ARBA00022833"/>
    </source>
</evidence>
<feature type="binding site" evidence="9">
    <location>
        <position position="228"/>
    </location>
    <ligand>
        <name>Zn(2+)</name>
        <dbReference type="ChEBI" id="CHEBI:29105"/>
        <label>3</label>
    </ligand>
</feature>
<keyword evidence="4 9" id="KW-0255">Endonuclease</keyword>
<dbReference type="EMBL" id="CP036274">
    <property type="protein sequence ID" value="QDU30117.1"/>
    <property type="molecule type" value="Genomic_DNA"/>
</dbReference>
<dbReference type="InterPro" id="IPR018246">
    <property type="entry name" value="AP_endonuc_F2_Zn_BS"/>
</dbReference>
<feature type="binding site" evidence="9">
    <location>
        <position position="67"/>
    </location>
    <ligand>
        <name>Zn(2+)</name>
        <dbReference type="ChEBI" id="CHEBI:29105"/>
        <label>1</label>
    </ligand>
</feature>
<proteinExistence type="inferred from homology"/>
<evidence type="ECO:0000256" key="5">
    <source>
        <dbReference type="ARBA" id="ARBA00022763"/>
    </source>
</evidence>
<keyword evidence="8 9" id="KW-0234">DNA repair</keyword>
<dbReference type="GO" id="GO:0003906">
    <property type="term" value="F:DNA-(apurinic or apyrimidinic site) endonuclease activity"/>
    <property type="evidence" value="ECO:0007669"/>
    <property type="project" value="TreeGrafter"/>
</dbReference>
<dbReference type="InterPro" id="IPR036237">
    <property type="entry name" value="Xyl_isomerase-like_sf"/>
</dbReference>
<name>A0A517YIR0_9BACT</name>
<evidence type="ECO:0000256" key="8">
    <source>
        <dbReference type="ARBA" id="ARBA00023204"/>
    </source>
</evidence>
<dbReference type="PROSITE" id="PS00730">
    <property type="entry name" value="AP_NUCLEASE_F2_2"/>
    <property type="match status" value="1"/>
</dbReference>
<keyword evidence="6 9" id="KW-0378">Hydrolase</keyword>
<comment type="similarity">
    <text evidence="1 9">Belongs to the AP endonuclease 2 family.</text>
</comment>
<dbReference type="SMART" id="SM00518">
    <property type="entry name" value="AP2Ec"/>
    <property type="match status" value="1"/>
</dbReference>
<comment type="function">
    <text evidence="9">Endonuclease IV plays a role in DNA repair. It cleaves phosphodiester bonds at apurinic or apyrimidinic (AP) sites, generating a 3'-hydroxyl group and a 5'-terminal sugar phosphate.</text>
</comment>
<dbReference type="GO" id="GO:0008081">
    <property type="term" value="F:phosphoric diester hydrolase activity"/>
    <property type="evidence" value="ECO:0007669"/>
    <property type="project" value="TreeGrafter"/>
</dbReference>
<dbReference type="RefSeq" id="WP_145095054.1">
    <property type="nucleotide sequence ID" value="NZ_CP036274.1"/>
</dbReference>
<dbReference type="GO" id="GO:0008270">
    <property type="term" value="F:zinc ion binding"/>
    <property type="evidence" value="ECO:0007669"/>
    <property type="project" value="UniProtKB-UniRule"/>
</dbReference>
<evidence type="ECO:0000256" key="9">
    <source>
        <dbReference type="HAMAP-Rule" id="MF_00152"/>
    </source>
</evidence>
<dbReference type="PROSITE" id="PS00729">
    <property type="entry name" value="AP_NUCLEASE_F2_1"/>
    <property type="match status" value="1"/>
</dbReference>
<evidence type="ECO:0000256" key="6">
    <source>
        <dbReference type="ARBA" id="ARBA00022801"/>
    </source>
</evidence>